<evidence type="ECO:0000313" key="14">
    <source>
        <dbReference type="EMBL" id="KAK4825043.1"/>
    </source>
</evidence>
<evidence type="ECO:0000256" key="1">
    <source>
        <dbReference type="ARBA" id="ARBA00004123"/>
    </source>
</evidence>
<comment type="subcellular location">
    <subcellularLocation>
        <location evidence="1">Nucleus</location>
    </subcellularLocation>
</comment>
<feature type="compositionally biased region" description="Basic and acidic residues" evidence="13">
    <location>
        <begin position="33"/>
        <end position="59"/>
    </location>
</feature>
<keyword evidence="5" id="KW-0804">Transcription</keyword>
<evidence type="ECO:0000256" key="9">
    <source>
        <dbReference type="ARBA" id="ARBA00069550"/>
    </source>
</evidence>
<accession>A0AAN7NBS2</accession>
<name>A0AAN7NBS2_MYCAM</name>
<dbReference type="InterPro" id="IPR052416">
    <property type="entry name" value="GTF3C_component"/>
</dbReference>
<dbReference type="PROSITE" id="PS50082">
    <property type="entry name" value="WD_REPEATS_2"/>
    <property type="match status" value="1"/>
</dbReference>
<dbReference type="InterPro" id="IPR036322">
    <property type="entry name" value="WD40_repeat_dom_sf"/>
</dbReference>
<keyword evidence="6" id="KW-0539">Nucleus</keyword>
<evidence type="ECO:0000256" key="7">
    <source>
        <dbReference type="ARBA" id="ARBA00053668"/>
    </source>
</evidence>
<evidence type="ECO:0000256" key="13">
    <source>
        <dbReference type="SAM" id="MobiDB-lite"/>
    </source>
</evidence>
<evidence type="ECO:0000256" key="4">
    <source>
        <dbReference type="ARBA" id="ARBA00022737"/>
    </source>
</evidence>
<dbReference type="InterPro" id="IPR019775">
    <property type="entry name" value="WD40_repeat_CS"/>
</dbReference>
<dbReference type="SUPFAM" id="SSF50978">
    <property type="entry name" value="WD40 repeat-like"/>
    <property type="match status" value="1"/>
</dbReference>
<keyword evidence="4" id="KW-0677">Repeat</keyword>
<sequence length="1161" mass="125414">MASSAARGPRCRERSRRGRSGRGSAPAGRSRSRAREGEPRALRELSPLRDLDALGRSEEGVEATKSQNKTVRNQKTKNSPSDPSGQAPAETEAHGESSRTPENGSVPPPKAPGKRGRKPKTEMLLLKLSQDLECPTPEPICVQKMLGSSEAAEGLETPPGRRPKRRAAKVALLYLQELAEELTSVYQPPAPAEGAREPEPELERIQKKRRSRRRKEEETDSDDPARDADFVPSKEVLLQAEEEEGSDAPLSEVSEPELEVVRGHGGKMSSAGRSKPQCRGLAPNGFHNSIMAPVEKCSSLTCSLRDQKYSQWEFPDWIPLAHKWTCLSESEAAPYLPAEEKSPLFSIQREGIEDDGVLYRVNRFNSLQPHEERLDVSFFVGGPVWAMEWCPSPEGSAASQYVALYCHGSMEETHSVAGLHGGPALLQLWGLGTLQQEQGSADKAGLAYAIAADHGCIWDMKFCPSGAWEPPTAARKHPQMSRLGLLAVAFSDGKVLLYSLPHPGALQRSKRTQVKDGSFHKHVICKVQCIAMLQVGSIQAGNASECGQCFSLSWMPSKPHHQLAAGFYDGTVAVWNLLTKSLLQCVRQPDGSLKLYPFRCFLAHDHAVRSIEWCKADSNFLVTAGSDRKIKFWDLRRLYEPINSIKRFLSTEVAWLLPYNGVTVAQDNCYASYGLCGIHYIDAGYLGFKAYFVAPRKGTVWSISGSDWLNTVAAGDITGELVAAVLPDLAVNPLNVKRSSDRRFVRGRRAQQGLSATRPVYKADLLPCSPAGSESSEQALPKTRLYSEMVTKSYIRFWDTDLVGEGRGQAWGWAVPTVSGTRGSRAGACGVAAGQWERQGEEPPLRCCGSPSPPAEPRLAAPRARGRGGTGCPESTGPGCLAGLGWGPPGREPLVQGSGGTAVGVSPGQSRALGVPAVAAGWGAQPREGAWGVTACLGHRSPVCRAVFGGVGMGYQGQAGPPWRGGASLWVRAAGEAPGVGGVGWGLPRSSRPARALPGAWLPLPIAAAVWWVTLKATRVPWPGSICPRVVPVLPGLPRARCSRSGHAAHRGATASQRSFKNFPSREPMRRMHTQEVKAELSLDRLQLESLHKVRFSPNLDSNGWLVSGGQAGIVRAHCLVGLASGVGRQLLPERRARFSSLYEDKPGSPSPAEHSPLLAE</sequence>
<evidence type="ECO:0000256" key="2">
    <source>
        <dbReference type="ARBA" id="ARBA00022553"/>
    </source>
</evidence>
<evidence type="ECO:0000256" key="3">
    <source>
        <dbReference type="ARBA" id="ARBA00022574"/>
    </source>
</evidence>
<protein>
    <recommendedName>
        <fullName evidence="9">General transcription factor 3C polypeptide 2</fullName>
    </recommendedName>
    <alternativeName>
        <fullName evidence="10">TF3C-beta</fullName>
    </alternativeName>
    <alternativeName>
        <fullName evidence="11">Transcription factor IIIC subunit beta</fullName>
    </alternativeName>
</protein>
<organism evidence="14 15">
    <name type="scientific">Mycteria americana</name>
    <name type="common">Wood stork</name>
    <dbReference type="NCBI Taxonomy" id="33587"/>
    <lineage>
        <taxon>Eukaryota</taxon>
        <taxon>Metazoa</taxon>
        <taxon>Chordata</taxon>
        <taxon>Craniata</taxon>
        <taxon>Vertebrata</taxon>
        <taxon>Euteleostomi</taxon>
        <taxon>Archelosauria</taxon>
        <taxon>Archosauria</taxon>
        <taxon>Dinosauria</taxon>
        <taxon>Saurischia</taxon>
        <taxon>Theropoda</taxon>
        <taxon>Coelurosauria</taxon>
        <taxon>Aves</taxon>
        <taxon>Neognathae</taxon>
        <taxon>Neoaves</taxon>
        <taxon>Aequornithes</taxon>
        <taxon>Ciconiiformes</taxon>
        <taxon>Ciconiidae</taxon>
        <taxon>Mycteria</taxon>
    </lineage>
</organism>
<dbReference type="PANTHER" id="PTHR15052">
    <property type="entry name" value="RNA POLYMERASE III TRANSCRIPTION INITIATION FACTOR COMPLEX SUBUNIT"/>
    <property type="match status" value="1"/>
</dbReference>
<feature type="region of interest" description="Disordered" evidence="13">
    <location>
        <begin position="841"/>
        <end position="874"/>
    </location>
</feature>
<proteinExistence type="predicted"/>
<evidence type="ECO:0000256" key="8">
    <source>
        <dbReference type="ARBA" id="ARBA00063334"/>
    </source>
</evidence>
<dbReference type="Gene3D" id="2.130.10.10">
    <property type="entry name" value="YVTN repeat-like/Quinoprotein amine dehydrogenase"/>
    <property type="match status" value="1"/>
</dbReference>
<dbReference type="PROSITE" id="PS00678">
    <property type="entry name" value="WD_REPEATS_1"/>
    <property type="match status" value="1"/>
</dbReference>
<keyword evidence="2" id="KW-0597">Phosphoprotein</keyword>
<dbReference type="PROSITE" id="PS50294">
    <property type="entry name" value="WD_REPEATS_REGION"/>
    <property type="match status" value="1"/>
</dbReference>
<feature type="region of interest" description="Disordered" evidence="13">
    <location>
        <begin position="183"/>
        <end position="232"/>
    </location>
</feature>
<comment type="subunit">
    <text evidence="8">Part of the TFIIIC subcomplex TFIIIC2, consisting of six subunits, GTF3C1, GTF3C2, GTF3C3, GTF3C4, GTF3C5 and GTF3C6.</text>
</comment>
<keyword evidence="15" id="KW-1185">Reference proteome</keyword>
<comment type="caution">
    <text evidence="14">The sequence shown here is derived from an EMBL/GenBank/DDBJ whole genome shotgun (WGS) entry which is preliminary data.</text>
</comment>
<gene>
    <name evidence="14" type="ORF">QYF61_023047</name>
</gene>
<dbReference type="GO" id="GO:0005634">
    <property type="term" value="C:nucleus"/>
    <property type="evidence" value="ECO:0007669"/>
    <property type="project" value="UniProtKB-SubCell"/>
</dbReference>
<feature type="region of interest" description="Disordered" evidence="13">
    <location>
        <begin position="1142"/>
        <end position="1161"/>
    </location>
</feature>
<dbReference type="Proteomes" id="UP001333110">
    <property type="component" value="Unassembled WGS sequence"/>
</dbReference>
<dbReference type="InterPro" id="IPR015943">
    <property type="entry name" value="WD40/YVTN_repeat-like_dom_sf"/>
</dbReference>
<keyword evidence="3 12" id="KW-0853">WD repeat</keyword>
<dbReference type="SMART" id="SM00320">
    <property type="entry name" value="WD40"/>
    <property type="match status" value="4"/>
</dbReference>
<dbReference type="AlphaFoldDB" id="A0AAN7NBS2"/>
<evidence type="ECO:0000256" key="10">
    <source>
        <dbReference type="ARBA" id="ARBA00077594"/>
    </source>
</evidence>
<comment type="function">
    <text evidence="7">Required for RNA polymerase III-mediated transcription. Component of TFIIIC that initiates transcription complex assembly on tRNA and is required for transcription of 5S rRNA and other stable nuclear and cytoplasmic RNAs. May play a direct role in stabilizing interactions of TFIIIC2 with TFIIIC1.</text>
</comment>
<feature type="compositionally biased region" description="Basic and acidic residues" evidence="13">
    <location>
        <begin position="194"/>
        <end position="205"/>
    </location>
</feature>
<evidence type="ECO:0000256" key="11">
    <source>
        <dbReference type="ARBA" id="ARBA00080928"/>
    </source>
</evidence>
<dbReference type="PANTHER" id="PTHR15052:SF2">
    <property type="entry name" value="GENERAL TRANSCRIPTION FACTOR 3C POLYPEPTIDE 2"/>
    <property type="match status" value="1"/>
</dbReference>
<evidence type="ECO:0000256" key="6">
    <source>
        <dbReference type="ARBA" id="ARBA00023242"/>
    </source>
</evidence>
<dbReference type="GO" id="GO:0006383">
    <property type="term" value="P:transcription by RNA polymerase III"/>
    <property type="evidence" value="ECO:0007669"/>
    <property type="project" value="TreeGrafter"/>
</dbReference>
<feature type="repeat" description="WD" evidence="12">
    <location>
        <begin position="601"/>
        <end position="636"/>
    </location>
</feature>
<feature type="region of interest" description="Disordered" evidence="13">
    <location>
        <begin position="1"/>
        <end position="127"/>
    </location>
</feature>
<evidence type="ECO:0000313" key="15">
    <source>
        <dbReference type="Proteomes" id="UP001333110"/>
    </source>
</evidence>
<dbReference type="EMBL" id="JAUNZN010000003">
    <property type="protein sequence ID" value="KAK4825043.1"/>
    <property type="molecule type" value="Genomic_DNA"/>
</dbReference>
<reference evidence="14 15" key="1">
    <citation type="journal article" date="2023" name="J. Hered.">
        <title>Chromosome-level genome of the wood stork (Mycteria americana) provides insight into avian chromosome evolution.</title>
        <authorList>
            <person name="Flamio R. Jr."/>
            <person name="Ramstad K.M."/>
        </authorList>
    </citation>
    <scope>NUCLEOTIDE SEQUENCE [LARGE SCALE GENOMIC DNA]</scope>
    <source>
        <strain evidence="14">JAX WOST 10</strain>
    </source>
</reference>
<evidence type="ECO:0000256" key="12">
    <source>
        <dbReference type="PROSITE-ProRule" id="PRU00221"/>
    </source>
</evidence>
<dbReference type="Pfam" id="PF00400">
    <property type="entry name" value="WD40"/>
    <property type="match status" value="1"/>
</dbReference>
<dbReference type="FunFam" id="2.130.10.10:FF:000311">
    <property type="entry name" value="general transcription factor 3C polypeptide 2"/>
    <property type="match status" value="1"/>
</dbReference>
<dbReference type="GO" id="GO:0000127">
    <property type="term" value="C:transcription factor TFIIIC complex"/>
    <property type="evidence" value="ECO:0007669"/>
    <property type="project" value="TreeGrafter"/>
</dbReference>
<dbReference type="InterPro" id="IPR001680">
    <property type="entry name" value="WD40_rpt"/>
</dbReference>
<feature type="compositionally biased region" description="Polar residues" evidence="13">
    <location>
        <begin position="64"/>
        <end position="84"/>
    </location>
</feature>
<evidence type="ECO:0000256" key="5">
    <source>
        <dbReference type="ARBA" id="ARBA00023163"/>
    </source>
</evidence>